<dbReference type="OrthoDB" id="9812349at2"/>
<keyword evidence="1" id="KW-1133">Transmembrane helix</keyword>
<keyword evidence="1" id="KW-0472">Membrane</keyword>
<sequence>MRPFAALKSCLLKSFRWRGRAPRSEFWWFLLVYSAGFWVALIETLMRPDEVVTEDDVGPMLIYMMVLFLPMLAVMARRLHDKGLTAWLMFLLLLPFGQVALLILAALPGDRGPNAHGPDPLGREREALTYGSSRIPVVRDDD</sequence>
<protein>
    <submittedName>
        <fullName evidence="2">Uncharacterized membrane protein YhaH (DUF805 family)</fullName>
    </submittedName>
</protein>
<evidence type="ECO:0000313" key="3">
    <source>
        <dbReference type="Proteomes" id="UP000243978"/>
    </source>
</evidence>
<feature type="transmembrane region" description="Helical" evidence="1">
    <location>
        <begin position="57"/>
        <end position="75"/>
    </location>
</feature>
<dbReference type="Proteomes" id="UP000243978">
    <property type="component" value="Unassembled WGS sequence"/>
</dbReference>
<comment type="caution">
    <text evidence="2">The sequence shown here is derived from an EMBL/GenBank/DDBJ whole genome shotgun (WGS) entry which is preliminary data.</text>
</comment>
<dbReference type="InterPro" id="IPR008523">
    <property type="entry name" value="DUF805"/>
</dbReference>
<organism evidence="2 3">
    <name type="scientific">Litoreibacter ponti</name>
    <dbReference type="NCBI Taxonomy" id="1510457"/>
    <lineage>
        <taxon>Bacteria</taxon>
        <taxon>Pseudomonadati</taxon>
        <taxon>Pseudomonadota</taxon>
        <taxon>Alphaproteobacteria</taxon>
        <taxon>Rhodobacterales</taxon>
        <taxon>Roseobacteraceae</taxon>
        <taxon>Litoreibacter</taxon>
    </lineage>
</organism>
<dbReference type="PANTHER" id="PTHR34980:SF2">
    <property type="entry name" value="INNER MEMBRANE PROTEIN YHAH-RELATED"/>
    <property type="match status" value="1"/>
</dbReference>
<dbReference type="EMBL" id="QBKS01000002">
    <property type="protein sequence ID" value="PTX54922.1"/>
    <property type="molecule type" value="Genomic_DNA"/>
</dbReference>
<proteinExistence type="predicted"/>
<gene>
    <name evidence="2" type="ORF">C8N43_3745</name>
</gene>
<dbReference type="AlphaFoldDB" id="A0A2T6BFT1"/>
<dbReference type="RefSeq" id="WP_107847202.1">
    <property type="nucleotide sequence ID" value="NZ_QBKS01000002.1"/>
</dbReference>
<accession>A0A2T6BFT1</accession>
<feature type="transmembrane region" description="Helical" evidence="1">
    <location>
        <begin position="87"/>
        <end position="107"/>
    </location>
</feature>
<dbReference type="Pfam" id="PF05656">
    <property type="entry name" value="DUF805"/>
    <property type="match status" value="1"/>
</dbReference>
<keyword evidence="1" id="KW-0812">Transmembrane</keyword>
<feature type="transmembrane region" description="Helical" evidence="1">
    <location>
        <begin position="26"/>
        <end position="45"/>
    </location>
</feature>
<name>A0A2T6BFT1_9RHOB</name>
<dbReference type="GO" id="GO:0005886">
    <property type="term" value="C:plasma membrane"/>
    <property type="evidence" value="ECO:0007669"/>
    <property type="project" value="TreeGrafter"/>
</dbReference>
<evidence type="ECO:0000313" key="2">
    <source>
        <dbReference type="EMBL" id="PTX54922.1"/>
    </source>
</evidence>
<evidence type="ECO:0000256" key="1">
    <source>
        <dbReference type="SAM" id="Phobius"/>
    </source>
</evidence>
<keyword evidence="3" id="KW-1185">Reference proteome</keyword>
<dbReference type="PANTHER" id="PTHR34980">
    <property type="entry name" value="INNER MEMBRANE PROTEIN-RELATED-RELATED"/>
    <property type="match status" value="1"/>
</dbReference>
<reference evidence="2 3" key="1">
    <citation type="submission" date="2018-04" db="EMBL/GenBank/DDBJ databases">
        <title>Genomic Encyclopedia of Archaeal and Bacterial Type Strains, Phase II (KMG-II): from individual species to whole genera.</title>
        <authorList>
            <person name="Goeker M."/>
        </authorList>
    </citation>
    <scope>NUCLEOTIDE SEQUENCE [LARGE SCALE GENOMIC DNA]</scope>
    <source>
        <strain evidence="2 3">DSM 100977</strain>
    </source>
</reference>